<sequence>MSGPGLPFETTTAKDCTDIVQLSEQGDAFFLHDAYSGFHSSITLTDDYIGNQSTARFANIEEIRGMGGNDIIDLTSPDYSLAGMGLYIDGGAGNDVIWGSDANESISGGNGDDTIFGGMGTDVLTGGAGADVFEFTRTSTNTSVTDFEISEGDTLRFYNAGGAVFDSSSVVLTDQGILITFTDTALGSSHEISIDLASSAAGFTTTLPEILGALEIL</sequence>
<keyword evidence="4" id="KW-1185">Reference proteome</keyword>
<dbReference type="PRINTS" id="PR00313">
    <property type="entry name" value="CABNDNGRPT"/>
</dbReference>
<dbReference type="Pfam" id="PF00353">
    <property type="entry name" value="HemolysinCabind"/>
    <property type="match status" value="1"/>
</dbReference>
<dbReference type="SUPFAM" id="SSF51120">
    <property type="entry name" value="beta-Roll"/>
    <property type="match status" value="1"/>
</dbReference>
<dbReference type="PANTHER" id="PTHR38340">
    <property type="entry name" value="S-LAYER PROTEIN"/>
    <property type="match status" value="1"/>
</dbReference>
<keyword evidence="2" id="KW-0964">Secreted</keyword>
<dbReference type="EMBL" id="FXTO01000038">
    <property type="protein sequence ID" value="SMO97673.1"/>
    <property type="molecule type" value="Genomic_DNA"/>
</dbReference>
<proteinExistence type="predicted"/>
<dbReference type="PROSITE" id="PS00330">
    <property type="entry name" value="HEMOLYSIN_CALCIUM"/>
    <property type="match status" value="1"/>
</dbReference>
<dbReference type="Proteomes" id="UP000316030">
    <property type="component" value="Unassembled WGS sequence"/>
</dbReference>
<name>A0A521FN93_9RHOB</name>
<dbReference type="GO" id="GO:0005509">
    <property type="term" value="F:calcium ion binding"/>
    <property type="evidence" value="ECO:0007669"/>
    <property type="project" value="InterPro"/>
</dbReference>
<dbReference type="InterPro" id="IPR018511">
    <property type="entry name" value="Hemolysin-typ_Ca-bd_CS"/>
</dbReference>
<dbReference type="InterPro" id="IPR050557">
    <property type="entry name" value="RTX_toxin/Mannuronan_C5-epim"/>
</dbReference>
<evidence type="ECO:0000313" key="4">
    <source>
        <dbReference type="Proteomes" id="UP000316030"/>
    </source>
</evidence>
<dbReference type="GO" id="GO:0005576">
    <property type="term" value="C:extracellular region"/>
    <property type="evidence" value="ECO:0007669"/>
    <property type="project" value="UniProtKB-SubCell"/>
</dbReference>
<protein>
    <submittedName>
        <fullName evidence="3">Hemolysin-type calcium-binding repeat-containing protein</fullName>
    </submittedName>
</protein>
<reference evidence="3 4" key="1">
    <citation type="submission" date="2017-05" db="EMBL/GenBank/DDBJ databases">
        <authorList>
            <person name="Varghese N."/>
            <person name="Submissions S."/>
        </authorList>
    </citation>
    <scope>NUCLEOTIDE SEQUENCE [LARGE SCALE GENOMIC DNA]</scope>
    <source>
        <strain evidence="3 4">DSM 29506</strain>
    </source>
</reference>
<comment type="subcellular location">
    <subcellularLocation>
        <location evidence="1">Secreted</location>
    </subcellularLocation>
</comment>
<dbReference type="InterPro" id="IPR011049">
    <property type="entry name" value="Serralysin-like_metalloprot_C"/>
</dbReference>
<gene>
    <name evidence="3" type="ORF">SAMN06265173_1386</name>
</gene>
<evidence type="ECO:0000256" key="2">
    <source>
        <dbReference type="ARBA" id="ARBA00022525"/>
    </source>
</evidence>
<evidence type="ECO:0000256" key="1">
    <source>
        <dbReference type="ARBA" id="ARBA00004613"/>
    </source>
</evidence>
<evidence type="ECO:0000313" key="3">
    <source>
        <dbReference type="EMBL" id="SMO97673.1"/>
    </source>
</evidence>
<dbReference type="InterPro" id="IPR001343">
    <property type="entry name" value="Hemolysn_Ca-bd"/>
</dbReference>
<organism evidence="3 4">
    <name type="scientific">Thalassovita litoralis</name>
    <dbReference type="NCBI Taxonomy" id="1010611"/>
    <lineage>
        <taxon>Bacteria</taxon>
        <taxon>Pseudomonadati</taxon>
        <taxon>Pseudomonadota</taxon>
        <taxon>Alphaproteobacteria</taxon>
        <taxon>Rhodobacterales</taxon>
        <taxon>Roseobacteraceae</taxon>
        <taxon>Thalassovita</taxon>
    </lineage>
</organism>
<accession>A0A521FN93</accession>
<dbReference type="Gene3D" id="2.150.10.10">
    <property type="entry name" value="Serralysin-like metalloprotease, C-terminal"/>
    <property type="match status" value="1"/>
</dbReference>
<dbReference type="PANTHER" id="PTHR38340:SF1">
    <property type="entry name" value="S-LAYER PROTEIN"/>
    <property type="match status" value="1"/>
</dbReference>
<dbReference type="AlphaFoldDB" id="A0A521FN93"/>